<feature type="region of interest" description="Disordered" evidence="1">
    <location>
        <begin position="181"/>
        <end position="210"/>
    </location>
</feature>
<accession>A0ABP1RDZ6</accession>
<evidence type="ECO:0000256" key="1">
    <source>
        <dbReference type="SAM" id="MobiDB-lite"/>
    </source>
</evidence>
<comment type="caution">
    <text evidence="2">The sequence shown here is derived from an EMBL/GenBank/DDBJ whole genome shotgun (WGS) entry which is preliminary data.</text>
</comment>
<name>A0ABP1RDZ6_9HEXA</name>
<proteinExistence type="predicted"/>
<gene>
    <name evidence="2" type="ORF">ODALV1_LOCUS19512</name>
</gene>
<reference evidence="2 3" key="1">
    <citation type="submission" date="2024-08" db="EMBL/GenBank/DDBJ databases">
        <authorList>
            <person name="Cucini C."/>
            <person name="Frati F."/>
        </authorList>
    </citation>
    <scope>NUCLEOTIDE SEQUENCE [LARGE SCALE GENOMIC DNA]</scope>
</reference>
<dbReference type="EMBL" id="CAXLJM020000066">
    <property type="protein sequence ID" value="CAL8121732.1"/>
    <property type="molecule type" value="Genomic_DNA"/>
</dbReference>
<evidence type="ECO:0000313" key="2">
    <source>
        <dbReference type="EMBL" id="CAL8121732.1"/>
    </source>
</evidence>
<organism evidence="2 3">
    <name type="scientific">Orchesella dallaii</name>
    <dbReference type="NCBI Taxonomy" id="48710"/>
    <lineage>
        <taxon>Eukaryota</taxon>
        <taxon>Metazoa</taxon>
        <taxon>Ecdysozoa</taxon>
        <taxon>Arthropoda</taxon>
        <taxon>Hexapoda</taxon>
        <taxon>Collembola</taxon>
        <taxon>Entomobryomorpha</taxon>
        <taxon>Entomobryoidea</taxon>
        <taxon>Orchesellidae</taxon>
        <taxon>Orchesellinae</taxon>
        <taxon>Orchesella</taxon>
    </lineage>
</organism>
<protein>
    <submittedName>
        <fullName evidence="2">Uncharacterized protein</fullName>
    </submittedName>
</protein>
<dbReference type="Proteomes" id="UP001642540">
    <property type="component" value="Unassembled WGS sequence"/>
</dbReference>
<sequence>MSLSARQRILKLRETEYKLQKLQADLLTGENEGTSSMADFLAHHKELMSLPTKTKNTLPFSFNQSPYYQKMTKAQKLTLPPKIDPKSNSRMMQFKDPIDESEKIIHPNSEGLARHPSLALQTLYQQLEDQTAKMATSIPKIAPGSSSIRFKNVRNSQRYLKTPPKQSTTTKVVVKSKYNVSTRSASLSSTEPEQNSNKAKFPSTKASSALQKPKFLPTKRSYVNPVDLQKKVSKLLKSKSHLTEIVQPKTNQGSPLSNVSIPASEFDINALRFDGMGPEQLRNSIAYALTASNMMGVVLKPDLKTYKKGPLGWSEKTSLTSTTVDINKNKGKNISAKEVLNLLKRKVPDRAPSIREHLPPHQRGLIGVEISGFEPECAFFYRDRNGQFNPHLQGQKSSAKIFRGKKPKTNFVSCKCK</sequence>
<evidence type="ECO:0000313" key="3">
    <source>
        <dbReference type="Proteomes" id="UP001642540"/>
    </source>
</evidence>
<keyword evidence="3" id="KW-1185">Reference proteome</keyword>